<organism evidence="4 5">
    <name type="scientific">Sphagnurus paluster</name>
    <dbReference type="NCBI Taxonomy" id="117069"/>
    <lineage>
        <taxon>Eukaryota</taxon>
        <taxon>Fungi</taxon>
        <taxon>Dikarya</taxon>
        <taxon>Basidiomycota</taxon>
        <taxon>Agaricomycotina</taxon>
        <taxon>Agaricomycetes</taxon>
        <taxon>Agaricomycetidae</taxon>
        <taxon>Agaricales</taxon>
        <taxon>Tricholomatineae</taxon>
        <taxon>Lyophyllaceae</taxon>
        <taxon>Sphagnurus</taxon>
    </lineage>
</organism>
<dbReference type="InterPro" id="IPR027417">
    <property type="entry name" value="P-loop_NTPase"/>
</dbReference>
<dbReference type="InterPro" id="IPR003593">
    <property type="entry name" value="AAA+_ATPase"/>
</dbReference>
<dbReference type="GO" id="GO:0015421">
    <property type="term" value="F:ABC-type oligopeptide transporter activity"/>
    <property type="evidence" value="ECO:0007669"/>
    <property type="project" value="TreeGrafter"/>
</dbReference>
<dbReference type="InterPro" id="IPR039421">
    <property type="entry name" value="Type_1_exporter"/>
</dbReference>
<feature type="non-terminal residue" evidence="4">
    <location>
        <position position="359"/>
    </location>
</feature>
<dbReference type="EMBL" id="JABCKI010006429">
    <property type="protein sequence ID" value="KAG5634405.1"/>
    <property type="molecule type" value="Genomic_DNA"/>
</dbReference>
<dbReference type="PANTHER" id="PTHR43394:SF1">
    <property type="entry name" value="ATP-BINDING CASSETTE SUB-FAMILY B MEMBER 10, MITOCHONDRIAL"/>
    <property type="match status" value="1"/>
</dbReference>
<dbReference type="AlphaFoldDB" id="A0A9P7FS72"/>
<evidence type="ECO:0000313" key="4">
    <source>
        <dbReference type="EMBL" id="KAG5634405.1"/>
    </source>
</evidence>
<evidence type="ECO:0000256" key="2">
    <source>
        <dbReference type="ARBA" id="ARBA00022840"/>
    </source>
</evidence>
<dbReference type="GO" id="GO:0005524">
    <property type="term" value="F:ATP binding"/>
    <property type="evidence" value="ECO:0007669"/>
    <property type="project" value="UniProtKB-KW"/>
</dbReference>
<comment type="caution">
    <text evidence="4">The sequence shown here is derived from an EMBL/GenBank/DDBJ whole genome shotgun (WGS) entry which is preliminary data.</text>
</comment>
<dbReference type="SUPFAM" id="SSF52540">
    <property type="entry name" value="P-loop containing nucleoside triphosphate hydrolases"/>
    <property type="match status" value="1"/>
</dbReference>
<dbReference type="PANTHER" id="PTHR43394">
    <property type="entry name" value="ATP-DEPENDENT PERMEASE MDL1, MITOCHONDRIAL"/>
    <property type="match status" value="1"/>
</dbReference>
<accession>A0A9P7FS72</accession>
<keyword evidence="5" id="KW-1185">Reference proteome</keyword>
<gene>
    <name evidence="4" type="ORF">H0H81_002101</name>
</gene>
<evidence type="ECO:0000256" key="1">
    <source>
        <dbReference type="ARBA" id="ARBA00022741"/>
    </source>
</evidence>
<dbReference type="InterPro" id="IPR003439">
    <property type="entry name" value="ABC_transporter-like_ATP-bd"/>
</dbReference>
<evidence type="ECO:0000313" key="5">
    <source>
        <dbReference type="Proteomes" id="UP000717328"/>
    </source>
</evidence>
<protein>
    <recommendedName>
        <fullName evidence="3">ABC transporter domain-containing protein</fullName>
    </recommendedName>
</protein>
<keyword evidence="1" id="KW-0547">Nucleotide-binding</keyword>
<dbReference type="Pfam" id="PF00005">
    <property type="entry name" value="ABC_tran"/>
    <property type="match status" value="1"/>
</dbReference>
<dbReference type="SMART" id="SM00382">
    <property type="entry name" value="AAA"/>
    <property type="match status" value="1"/>
</dbReference>
<dbReference type="Proteomes" id="UP000717328">
    <property type="component" value="Unassembled WGS sequence"/>
</dbReference>
<keyword evidence="2" id="KW-0067">ATP-binding</keyword>
<proteinExistence type="predicted"/>
<feature type="domain" description="ABC transporter" evidence="3">
    <location>
        <begin position="64"/>
        <end position="352"/>
    </location>
</feature>
<dbReference type="GO" id="GO:0016887">
    <property type="term" value="F:ATP hydrolysis activity"/>
    <property type="evidence" value="ECO:0007669"/>
    <property type="project" value="InterPro"/>
</dbReference>
<dbReference type="OrthoDB" id="6500128at2759"/>
<reference evidence="4" key="2">
    <citation type="submission" date="2021-10" db="EMBL/GenBank/DDBJ databases">
        <title>Phylogenomics reveals ancestral predisposition of the termite-cultivated fungus Termitomyces towards a domesticated lifestyle.</title>
        <authorList>
            <person name="Auxier B."/>
            <person name="Grum-Grzhimaylo A."/>
            <person name="Cardenas M.E."/>
            <person name="Lodge J.D."/>
            <person name="Laessoe T."/>
            <person name="Pedersen O."/>
            <person name="Smith M.E."/>
            <person name="Kuyper T.W."/>
            <person name="Franco-Molano E.A."/>
            <person name="Baroni T.J."/>
            <person name="Aanen D.K."/>
        </authorList>
    </citation>
    <scope>NUCLEOTIDE SEQUENCE</scope>
    <source>
        <strain evidence="4">D49</strain>
    </source>
</reference>
<dbReference type="PROSITE" id="PS50893">
    <property type="entry name" value="ABC_TRANSPORTER_2"/>
    <property type="match status" value="1"/>
</dbReference>
<evidence type="ECO:0000259" key="3">
    <source>
        <dbReference type="PROSITE" id="PS50893"/>
    </source>
</evidence>
<reference evidence="4" key="1">
    <citation type="submission" date="2021-02" db="EMBL/GenBank/DDBJ databases">
        <authorList>
            <person name="Nieuwenhuis M."/>
            <person name="Van De Peppel L.J.J."/>
        </authorList>
    </citation>
    <scope>NUCLEOTIDE SEQUENCE</scope>
    <source>
        <strain evidence="4">D49</strain>
    </source>
</reference>
<dbReference type="Gene3D" id="3.40.50.300">
    <property type="entry name" value="P-loop containing nucleotide triphosphate hydrolases"/>
    <property type="match status" value="1"/>
</dbReference>
<sequence>MSSLAILRHQSSIITANFYTTFRLFSAVLFTLKNIEDLYEIKVPRLVDGTTEYHPQENSPGMELELRNVSFAWHAGLDSTVAALEGITLHIHAGQLVVIVGENGSGKSTLIKVLSRMYDVGSGTLLIDGCPIEEYRLSDLRDAMALLNQERALFPVSLGENIGLGYAPHTEDKEMIRVAAEKGGATNVLKGLQDGPDTILNPVHTAYGFALEHPRHQVLEDLLDGLEVHKKVSGMSIALRVPRFAKFTVVPGGEKQRLLSARTFMRLRSPKIKLVALDEPSSAMDSRGELHLFKQLLAEKAGRTIIFVTHRFRHLVRHADLIVCMKKGTIVESGQHKELLALNGEYAALYNMQAQAFTE</sequence>
<name>A0A9P7FS72_9AGAR</name>